<evidence type="ECO:0000313" key="1">
    <source>
        <dbReference type="EnsemblMetazoa" id="Aqu2.1.18480_001"/>
    </source>
</evidence>
<accession>A0A1X7TTW5</accession>
<protein>
    <submittedName>
        <fullName evidence="1">Uncharacterized protein</fullName>
    </submittedName>
</protein>
<name>A0A1X7TTW5_AMPQE</name>
<organism evidence="1">
    <name type="scientific">Amphimedon queenslandica</name>
    <name type="common">Sponge</name>
    <dbReference type="NCBI Taxonomy" id="400682"/>
    <lineage>
        <taxon>Eukaryota</taxon>
        <taxon>Metazoa</taxon>
        <taxon>Porifera</taxon>
        <taxon>Demospongiae</taxon>
        <taxon>Heteroscleromorpha</taxon>
        <taxon>Haplosclerida</taxon>
        <taxon>Niphatidae</taxon>
        <taxon>Amphimedon</taxon>
    </lineage>
</organism>
<sequence>MDGSGSFSQSGNDNGILPPLVAGVVLVTADPTATPIVWTNVSFPAPVLPPLTPSLLTDVTAGPEKSPKSAFTSLVCKPSAAGARVVLGIGKVTPDVVVGLPKPYLTTEEIIEAISSMGTAEGLLALDAPDGPVGVPPLTLSQTSLVS</sequence>
<dbReference type="EnsemblMetazoa" id="Aqu2.1.18480_001">
    <property type="protein sequence ID" value="Aqu2.1.18480_001"/>
    <property type="gene ID" value="Aqu2.1.18480"/>
</dbReference>
<proteinExistence type="predicted"/>
<reference evidence="1" key="1">
    <citation type="submission" date="2017-05" db="UniProtKB">
        <authorList>
            <consortium name="EnsemblMetazoa"/>
        </authorList>
    </citation>
    <scope>IDENTIFICATION</scope>
</reference>
<dbReference type="AlphaFoldDB" id="A0A1X7TTW5"/>
<dbReference type="InParanoid" id="A0A1X7TTW5"/>